<dbReference type="Pfam" id="PF02499">
    <property type="entry name" value="DNA_pack_C"/>
    <property type="match status" value="1"/>
</dbReference>
<dbReference type="InterPro" id="IPR003499">
    <property type="entry name" value="DNA_pack_N"/>
</dbReference>
<keyword evidence="1" id="KW-1048">Host nucleus</keyword>
<dbReference type="EMBL" id="OR540300">
    <property type="protein sequence ID" value="WOL23292.1"/>
    <property type="molecule type" value="Genomic_DNA"/>
</dbReference>
<accession>A0AAU0K880</accession>
<evidence type="ECO:0000259" key="7">
    <source>
        <dbReference type="Pfam" id="PF02499"/>
    </source>
</evidence>
<keyword evidence="3" id="KW-0378">Hydrolase</keyword>
<feature type="region of interest" description="Disordered" evidence="6">
    <location>
        <begin position="24"/>
        <end position="44"/>
    </location>
</feature>
<protein>
    <submittedName>
        <fullName evidence="9">DNA packaging terminase subunit 1</fullName>
    </submittedName>
</protein>
<organism evidence="9">
    <name type="scientific">Anatid alphaherpesvirus 2</name>
    <dbReference type="NCBI Taxonomy" id="3080522"/>
    <lineage>
        <taxon>Viruses</taxon>
        <taxon>Duplodnaviria</taxon>
        <taxon>Heunggongvirae</taxon>
        <taxon>Peploviricota</taxon>
        <taxon>Herviviricetes</taxon>
        <taxon>Herpesvirales</taxon>
        <taxon>Orthoherpesviridae</taxon>
        <taxon>Alphaherpesvirinae</taxon>
    </lineage>
</organism>
<dbReference type="Gene3D" id="3.30.420.320">
    <property type="match status" value="1"/>
</dbReference>
<evidence type="ECO:0000256" key="2">
    <source>
        <dbReference type="ARBA" id="ARBA00022612"/>
    </source>
</evidence>
<dbReference type="Gene3D" id="3.40.50.300">
    <property type="entry name" value="P-loop containing nucleotide triphosphate hydrolases"/>
    <property type="match status" value="1"/>
</dbReference>
<evidence type="ECO:0000256" key="4">
    <source>
        <dbReference type="ARBA" id="ARBA00023125"/>
    </source>
</evidence>
<keyword evidence="5" id="KW-0231">Viral genome packaging</keyword>
<dbReference type="Pfam" id="PF02500">
    <property type="entry name" value="DNA_pack_N"/>
    <property type="match status" value="1"/>
</dbReference>
<feature type="domain" description="Probable DNA packing protein N-terminal" evidence="8">
    <location>
        <begin position="61"/>
        <end position="360"/>
    </location>
</feature>
<dbReference type="GO" id="GO:0016787">
    <property type="term" value="F:hydrolase activity"/>
    <property type="evidence" value="ECO:0007669"/>
    <property type="project" value="UniProtKB-KW"/>
</dbReference>
<dbReference type="GO" id="GO:0003677">
    <property type="term" value="F:DNA binding"/>
    <property type="evidence" value="ECO:0007669"/>
    <property type="project" value="UniProtKB-KW"/>
</dbReference>
<reference evidence="9" key="1">
    <citation type="submission" date="2024-06" db="EMBL/GenBank/DDBJ databases">
        <title>Multidecadal high mortality disease events in Australian domestic geese associated with an alphaherpesvirus, designated Anatid alphaherpesvirus 2.</title>
        <authorList>
            <person name="Kelly-Bosma M."/>
            <person name="Neave M.J."/>
        </authorList>
    </citation>
    <scope>NUCLEOTIDE SEQUENCE</scope>
    <source>
        <strain evidence="9">ACDP 22-00165</strain>
    </source>
</reference>
<dbReference type="InterPro" id="IPR027417">
    <property type="entry name" value="P-loop_NTPase"/>
</dbReference>
<evidence type="ECO:0000256" key="3">
    <source>
        <dbReference type="ARBA" id="ARBA00022801"/>
    </source>
</evidence>
<dbReference type="InterPro" id="IPR038435">
    <property type="entry name" value="DNA_pack_C_sf"/>
</dbReference>
<evidence type="ECO:0000256" key="5">
    <source>
        <dbReference type="ARBA" id="ARBA00023219"/>
    </source>
</evidence>
<dbReference type="InterPro" id="IPR033663">
    <property type="entry name" value="HSV_TRM3"/>
</dbReference>
<feature type="domain" description="Probable DNA packing protein C-terminal" evidence="7">
    <location>
        <begin position="386"/>
        <end position="742"/>
    </location>
</feature>
<keyword evidence="4" id="KW-0238">DNA-binding</keyword>
<evidence type="ECO:0000256" key="1">
    <source>
        <dbReference type="ARBA" id="ARBA00022562"/>
    </source>
</evidence>
<dbReference type="InterPro" id="IPR003498">
    <property type="entry name" value="DNA_pack_C"/>
</dbReference>
<evidence type="ECO:0000259" key="8">
    <source>
        <dbReference type="Pfam" id="PF02500"/>
    </source>
</evidence>
<sequence length="752" mass="82063">MFGGALGEETRRYFEKLVNERNDRLGAGDGSTGRLSGAGRSGGGDSECAPFLNFSIPVPRRHQTVVPGVGTLHDCCESSRLFSAVSSRLLMASAIPREFGDTLYEMTAHASPPSAREWAFLSPKMKAFGDGLRFAEYGDADAASHRNAYYSVMNSYRAMRSSDAFAQLTTFMSHFARLLTTSFADVASVDAASAPAAKRAKLDVPAYDKTRGTLELFQKMILMHATYFLASVVLGDHAERTEHFLRLAFNTPTFSEAASRHFRQRATVFLVPRRHGKTWFLVPLIALAMSTFEGIRIGYTSHIRKALEPVFEEIYARLRRWFGPDRVDHVKGETIAFSFPSGSRSTVTFASSHNTNSIRGQDFNLLFVDEANFIRPDAVQTIVGFLNQANCKIIFVSSTNSGKASTSFLCGLKGAADELLNVVTYICDDHMRHVTTHTNATACSCYVLNKPVFITMDGAMRRTAELFLPDSFMQEIIGGGDFSGRNGPGGERPVFTQSAVDRFLLYRPSTVSNQDVLSQDLYVYVDPAFTANTRASGTGVSVVGAYGSDFVVFGLEHFFLRALTGDSSDAIGECVAQCVAQICAVHRRRFGSIRIAVEGNSSQDSAVAIAARIASELESYARSDAGPAPRQVLFYHCVPPGGDVAYPIFLLQRQKTEAFDFFIGRFNSGRVMASQDLVSTTVSLNTDPVEYLTRQLFNLSESVVGPSCARTFSGKGGGRADDTLVALVMSVYVATHVSESAFAPITGLRRST</sequence>
<dbReference type="HAMAP" id="MF_04013">
    <property type="entry name" value="HSV_TRM3"/>
    <property type="match status" value="1"/>
</dbReference>
<evidence type="ECO:0000313" key="9">
    <source>
        <dbReference type="EMBL" id="WOL23292.1"/>
    </source>
</evidence>
<name>A0AAU0K880_9ALPH</name>
<dbReference type="GO" id="GO:0051276">
    <property type="term" value="P:chromosome organization"/>
    <property type="evidence" value="ECO:0007669"/>
    <property type="project" value="InterPro"/>
</dbReference>
<keyword evidence="2" id="KW-1188">Viral release from host cell</keyword>
<evidence type="ECO:0000256" key="6">
    <source>
        <dbReference type="SAM" id="MobiDB-lite"/>
    </source>
</evidence>
<proteinExistence type="inferred from homology"/>